<proteinExistence type="predicted"/>
<dbReference type="InterPro" id="IPR016135">
    <property type="entry name" value="UBQ-conjugating_enzyme/RWD"/>
</dbReference>
<feature type="domain" description="UBC core" evidence="4">
    <location>
        <begin position="5"/>
        <end position="168"/>
    </location>
</feature>
<evidence type="ECO:0000256" key="3">
    <source>
        <dbReference type="ARBA" id="ARBA00022840"/>
    </source>
</evidence>
<dbReference type="AlphaFoldDB" id="A5DY98"/>
<dbReference type="KEGG" id="lel:PVL30_003182"/>
<name>A5DY98_LODEL</name>
<dbReference type="CDD" id="cd23808">
    <property type="entry name" value="UBCc_UBE2W"/>
    <property type="match status" value="1"/>
</dbReference>
<gene>
    <name evidence="5" type="ORF">LELG_02335</name>
</gene>
<dbReference type="InParanoid" id="A5DY98"/>
<dbReference type="SUPFAM" id="SSF54495">
    <property type="entry name" value="UBC-like"/>
    <property type="match status" value="1"/>
</dbReference>
<dbReference type="PROSITE" id="PS50127">
    <property type="entry name" value="UBC_2"/>
    <property type="match status" value="1"/>
</dbReference>
<evidence type="ECO:0000313" key="5">
    <source>
        <dbReference type="EMBL" id="EDK44156.1"/>
    </source>
</evidence>
<dbReference type="InterPro" id="IPR000608">
    <property type="entry name" value="UBC"/>
</dbReference>
<keyword evidence="1" id="KW-0547">Nucleotide-binding</keyword>
<evidence type="ECO:0000256" key="1">
    <source>
        <dbReference type="ARBA" id="ARBA00022741"/>
    </source>
</evidence>
<dbReference type="STRING" id="379508.A5DY98"/>
<dbReference type="OrthoDB" id="406833at2759"/>
<keyword evidence="6" id="KW-1185">Reference proteome</keyword>
<dbReference type="eggNOG" id="KOG0427">
    <property type="taxonomic scope" value="Eukaryota"/>
</dbReference>
<dbReference type="Proteomes" id="UP000001996">
    <property type="component" value="Unassembled WGS sequence"/>
</dbReference>
<dbReference type="Pfam" id="PF00179">
    <property type="entry name" value="UQ_con"/>
    <property type="match status" value="1"/>
</dbReference>
<dbReference type="EMBL" id="CH981526">
    <property type="protein sequence ID" value="EDK44156.1"/>
    <property type="molecule type" value="Genomic_DNA"/>
</dbReference>
<evidence type="ECO:0000256" key="2">
    <source>
        <dbReference type="ARBA" id="ARBA00022786"/>
    </source>
</evidence>
<accession>A5DY98</accession>
<keyword evidence="3" id="KW-0067">ATP-binding</keyword>
<dbReference type="HOGENOM" id="CLU_030988_15_1_1"/>
<dbReference type="OMA" id="WQMDIKV"/>
<protein>
    <recommendedName>
        <fullName evidence="4">UBC core domain-containing protein</fullName>
    </recommendedName>
</protein>
<evidence type="ECO:0000259" key="4">
    <source>
        <dbReference type="PROSITE" id="PS50127"/>
    </source>
</evidence>
<dbReference type="GO" id="GO:0005524">
    <property type="term" value="F:ATP binding"/>
    <property type="evidence" value="ECO:0007669"/>
    <property type="project" value="UniProtKB-KW"/>
</dbReference>
<dbReference type="InterPro" id="IPR050113">
    <property type="entry name" value="Ub_conjugating_enzyme"/>
</dbReference>
<reference evidence="5 6" key="1">
    <citation type="journal article" date="2009" name="Nature">
        <title>Evolution of pathogenicity and sexual reproduction in eight Candida genomes.</title>
        <authorList>
            <person name="Butler G."/>
            <person name="Rasmussen M.D."/>
            <person name="Lin M.F."/>
            <person name="Santos M.A."/>
            <person name="Sakthikumar S."/>
            <person name="Munro C.A."/>
            <person name="Rheinbay E."/>
            <person name="Grabherr M."/>
            <person name="Forche A."/>
            <person name="Reedy J.L."/>
            <person name="Agrafioti I."/>
            <person name="Arnaud M.B."/>
            <person name="Bates S."/>
            <person name="Brown A.J."/>
            <person name="Brunke S."/>
            <person name="Costanzo M.C."/>
            <person name="Fitzpatrick D.A."/>
            <person name="de Groot P.W."/>
            <person name="Harris D."/>
            <person name="Hoyer L.L."/>
            <person name="Hube B."/>
            <person name="Klis F.M."/>
            <person name="Kodira C."/>
            <person name="Lennard N."/>
            <person name="Logue M.E."/>
            <person name="Martin R."/>
            <person name="Neiman A.M."/>
            <person name="Nikolaou E."/>
            <person name="Quail M.A."/>
            <person name="Quinn J."/>
            <person name="Santos M.C."/>
            <person name="Schmitzberger F.F."/>
            <person name="Sherlock G."/>
            <person name="Shah P."/>
            <person name="Silverstein K.A."/>
            <person name="Skrzypek M.S."/>
            <person name="Soll D."/>
            <person name="Staggs R."/>
            <person name="Stansfield I."/>
            <person name="Stumpf M.P."/>
            <person name="Sudbery P.E."/>
            <person name="Srikantha T."/>
            <person name="Zeng Q."/>
            <person name="Berman J."/>
            <person name="Berriman M."/>
            <person name="Heitman J."/>
            <person name="Gow N.A."/>
            <person name="Lorenz M.C."/>
            <person name="Birren B.W."/>
            <person name="Kellis M."/>
            <person name="Cuomo C.A."/>
        </authorList>
    </citation>
    <scope>NUCLEOTIDE SEQUENCE [LARGE SCALE GENOMIC DNA]</scope>
    <source>
        <strain evidence="6">ATCC 11503 / BCRC 21390 / CBS 2605 / JCM 1781 / NBRC 1676 / NRRL YB-4239</strain>
    </source>
</reference>
<dbReference type="Gene3D" id="3.10.110.10">
    <property type="entry name" value="Ubiquitin Conjugating Enzyme"/>
    <property type="match status" value="1"/>
</dbReference>
<dbReference type="SMART" id="SM00212">
    <property type="entry name" value="UBCc"/>
    <property type="match status" value="1"/>
</dbReference>
<keyword evidence="2" id="KW-0833">Ubl conjugation pathway</keyword>
<dbReference type="VEuPathDB" id="FungiDB:LELG_02335"/>
<evidence type="ECO:0000313" key="6">
    <source>
        <dbReference type="Proteomes" id="UP000001996"/>
    </source>
</evidence>
<sequence length="168" mass="19290">MSRHPYQKRLLKEYQSLSRSQLPGITLVSSDDNLTSYIFQLCLSNHTLYPSNYYLSIKITDEYPVDSPLVKFIKYADISADLDETRSDDVPTLVIPMHPHIYSNGHICLNLLGDDWTPACSIESILLSIQSMLDTNVLDERPPDNDNYVSHAPEDPKRTRFIYHDDNV</sequence>
<dbReference type="PANTHER" id="PTHR24067">
    <property type="entry name" value="UBIQUITIN-CONJUGATING ENZYME E2"/>
    <property type="match status" value="1"/>
</dbReference>
<dbReference type="GeneID" id="5233137"/>
<organism evidence="5 6">
    <name type="scientific">Lodderomyces elongisporus (strain ATCC 11503 / CBS 2605 / JCM 1781 / NBRC 1676 / NRRL YB-4239)</name>
    <name type="common">Yeast</name>
    <name type="synonym">Saccharomyces elongisporus</name>
    <dbReference type="NCBI Taxonomy" id="379508"/>
    <lineage>
        <taxon>Eukaryota</taxon>
        <taxon>Fungi</taxon>
        <taxon>Dikarya</taxon>
        <taxon>Ascomycota</taxon>
        <taxon>Saccharomycotina</taxon>
        <taxon>Pichiomycetes</taxon>
        <taxon>Debaryomycetaceae</taxon>
        <taxon>Candida/Lodderomyces clade</taxon>
        <taxon>Lodderomyces</taxon>
    </lineage>
</organism>